<keyword evidence="2" id="KW-1185">Reference proteome</keyword>
<evidence type="ECO:0000313" key="1">
    <source>
        <dbReference type="EMBL" id="KMT65277.1"/>
    </source>
</evidence>
<reference evidence="1 2" key="1">
    <citation type="submission" date="2015-04" db="EMBL/GenBank/DDBJ databases">
        <title>Draft Genome Sequence of the Novel Agar-Digesting Marine Bacterium Q1.</title>
        <authorList>
            <person name="Li Y."/>
            <person name="Li D."/>
            <person name="Chen G."/>
            <person name="Du Z."/>
        </authorList>
    </citation>
    <scope>NUCLEOTIDE SEQUENCE [LARGE SCALE GENOMIC DNA]</scope>
    <source>
        <strain evidence="1 2">Q1</strain>
    </source>
</reference>
<dbReference type="InterPro" id="IPR021372">
    <property type="entry name" value="DUF2989"/>
</dbReference>
<accession>A0A0J8GRF0</accession>
<name>A0A0J8GRF0_9ALTE</name>
<organism evidence="1 2">
    <name type="scientific">Catenovulum maritimum</name>
    <dbReference type="NCBI Taxonomy" id="1513271"/>
    <lineage>
        <taxon>Bacteria</taxon>
        <taxon>Pseudomonadati</taxon>
        <taxon>Pseudomonadota</taxon>
        <taxon>Gammaproteobacteria</taxon>
        <taxon>Alteromonadales</taxon>
        <taxon>Alteromonadaceae</taxon>
        <taxon>Catenovulum</taxon>
    </lineage>
</organism>
<dbReference type="Proteomes" id="UP000037600">
    <property type="component" value="Unassembled WGS sequence"/>
</dbReference>
<dbReference type="PATRIC" id="fig|1513271.3.peg.1947"/>
<comment type="caution">
    <text evidence="1">The sequence shown here is derived from an EMBL/GenBank/DDBJ whole genome shotgun (WGS) entry which is preliminary data.</text>
</comment>
<dbReference type="AlphaFoldDB" id="A0A0J8GRF0"/>
<proteinExistence type="predicted"/>
<dbReference type="OrthoDB" id="5900133at2"/>
<protein>
    <recommendedName>
        <fullName evidence="3">DUF2989 domain-containing protein</fullName>
    </recommendedName>
</protein>
<evidence type="ECO:0008006" key="3">
    <source>
        <dbReference type="Google" id="ProtNLM"/>
    </source>
</evidence>
<dbReference type="Pfam" id="PF11207">
    <property type="entry name" value="DUF2989"/>
    <property type="match status" value="1"/>
</dbReference>
<dbReference type="STRING" id="1513271.XM47_09580"/>
<evidence type="ECO:0000313" key="2">
    <source>
        <dbReference type="Proteomes" id="UP000037600"/>
    </source>
</evidence>
<sequence>MNFNNFYKFFTLSLVFPLISACDNGPSLRSICETHSEICQDLNTDAWCRNERRLVIFGRYEEMSTPTDEVRYQLIQNFEAYSKCVHKASLIEHIKLKEKTTSRVNGYVTSIKELKRLSEATKDSNHPHLLYWHWSRNGDEAALSRFLKLRDTGVLQTPELQFKLATHYVKYNQDLTIDTLYHALELYDGSEPLNTEILTTLSTLYLKQEKFKHAYVWGKIAKENGATDIDLAPLRAMLENDNIRVSDLDGLANDYFSDINSGKFVPPKR</sequence>
<dbReference type="EMBL" id="LAZL01000012">
    <property type="protein sequence ID" value="KMT65277.1"/>
    <property type="molecule type" value="Genomic_DNA"/>
</dbReference>
<gene>
    <name evidence="1" type="ORF">XM47_09580</name>
</gene>